<dbReference type="AlphaFoldDB" id="A0A380BB51"/>
<evidence type="ECO:0000313" key="3">
    <source>
        <dbReference type="Proteomes" id="UP000254893"/>
    </source>
</evidence>
<dbReference type="PANTHER" id="PTHR43179:SF7">
    <property type="entry name" value="RHAMNOSYLTRANSFERASE WBBL"/>
    <property type="match status" value="1"/>
</dbReference>
<keyword evidence="2" id="KW-0808">Transferase</keyword>
<dbReference type="SUPFAM" id="SSF53448">
    <property type="entry name" value="Nucleotide-diphospho-sugar transferases"/>
    <property type="match status" value="1"/>
</dbReference>
<sequence length="296" mass="34045">MKILAIIVTYNFEKWIDKCLPSLIRSNEPVDILVIDNLSQDQTINRIRQEYPSVRLIANDQNLGFGKANNIGLSIAIEEHYDYAFLINQDAWITPPSIGNMIQHIEQDLPEGIISPVHLTGEGNELDHGFATYIGNRDLEQVKQDETTRIVEFINAAFWFIPVSTLRKVGGFSPLFYHYGEDKDYANRLKFHHCKFGYTSSAIGFHDRAFRKPSFAATERAEYVYFLSEYANINYTFGKAFVKSILAAKLKSIKAFFKGDLKLCWAYYKMIFKLLAKTSEVIQVRKQTKNPGRNFI</sequence>
<dbReference type="EC" id="2.4.-.-" evidence="2"/>
<protein>
    <submittedName>
        <fullName evidence="2">dTDP-Rha:alpha-D-GlcNAc-pyrophosphate polyprenol, alpha-3-L-rhamnosyltransferase</fullName>
        <ecNumber evidence="2">2.4.-.-</ecNumber>
    </submittedName>
</protein>
<dbReference type="EMBL" id="UGYW01000001">
    <property type="protein sequence ID" value="SUI97246.1"/>
    <property type="molecule type" value="Genomic_DNA"/>
</dbReference>
<proteinExistence type="predicted"/>
<dbReference type="Gene3D" id="3.90.550.10">
    <property type="entry name" value="Spore Coat Polysaccharide Biosynthesis Protein SpsA, Chain A"/>
    <property type="match status" value="1"/>
</dbReference>
<dbReference type="GO" id="GO:0016757">
    <property type="term" value="F:glycosyltransferase activity"/>
    <property type="evidence" value="ECO:0007669"/>
    <property type="project" value="UniProtKB-KW"/>
</dbReference>
<keyword evidence="2" id="KW-0328">Glycosyltransferase</keyword>
<dbReference type="Proteomes" id="UP000254893">
    <property type="component" value="Unassembled WGS sequence"/>
</dbReference>
<evidence type="ECO:0000313" key="2">
    <source>
        <dbReference type="EMBL" id="SUI97246.1"/>
    </source>
</evidence>
<feature type="domain" description="Glycosyltransferase 2-like" evidence="1">
    <location>
        <begin position="6"/>
        <end position="156"/>
    </location>
</feature>
<dbReference type="InterPro" id="IPR001173">
    <property type="entry name" value="Glyco_trans_2-like"/>
</dbReference>
<gene>
    <name evidence="2" type="primary">wbbL_1</name>
    <name evidence="2" type="ORF">NCTC11388_00347</name>
</gene>
<evidence type="ECO:0000259" key="1">
    <source>
        <dbReference type="Pfam" id="PF00535"/>
    </source>
</evidence>
<name>A0A380BB51_SPHSI</name>
<organism evidence="2 3">
    <name type="scientific">Sphingobacterium spiritivorum</name>
    <name type="common">Flavobacterium spiritivorum</name>
    <dbReference type="NCBI Taxonomy" id="258"/>
    <lineage>
        <taxon>Bacteria</taxon>
        <taxon>Pseudomonadati</taxon>
        <taxon>Bacteroidota</taxon>
        <taxon>Sphingobacteriia</taxon>
        <taxon>Sphingobacteriales</taxon>
        <taxon>Sphingobacteriaceae</taxon>
        <taxon>Sphingobacterium</taxon>
    </lineage>
</organism>
<accession>A0A380BB51</accession>
<dbReference type="PANTHER" id="PTHR43179">
    <property type="entry name" value="RHAMNOSYLTRANSFERASE WBBL"/>
    <property type="match status" value="1"/>
</dbReference>
<dbReference type="Pfam" id="PF00535">
    <property type="entry name" value="Glycos_transf_2"/>
    <property type="match status" value="1"/>
</dbReference>
<dbReference type="RefSeq" id="WP_115168833.1">
    <property type="nucleotide sequence ID" value="NZ_UGYW01000001.1"/>
</dbReference>
<dbReference type="InterPro" id="IPR029044">
    <property type="entry name" value="Nucleotide-diphossugar_trans"/>
</dbReference>
<reference evidence="2 3" key="1">
    <citation type="submission" date="2018-06" db="EMBL/GenBank/DDBJ databases">
        <authorList>
            <consortium name="Pathogen Informatics"/>
            <person name="Doyle S."/>
        </authorList>
    </citation>
    <scope>NUCLEOTIDE SEQUENCE [LARGE SCALE GENOMIC DNA]</scope>
    <source>
        <strain evidence="2 3">NCTC11388</strain>
    </source>
</reference>